<dbReference type="SUPFAM" id="SSF48317">
    <property type="entry name" value="Acid phosphatase/Vanadium-dependent haloperoxidase"/>
    <property type="match status" value="1"/>
</dbReference>
<dbReference type="InterPro" id="IPR000326">
    <property type="entry name" value="PAP2/HPO"/>
</dbReference>
<evidence type="ECO:0000313" key="5">
    <source>
        <dbReference type="Proteomes" id="UP001344658"/>
    </source>
</evidence>
<dbReference type="RefSeq" id="WP_330797962.1">
    <property type="nucleotide sequence ID" value="NZ_JAZEWV010000021.1"/>
</dbReference>
<feature type="transmembrane region" description="Helical" evidence="2">
    <location>
        <begin position="153"/>
        <end position="174"/>
    </location>
</feature>
<dbReference type="Pfam" id="PF01569">
    <property type="entry name" value="PAP2"/>
    <property type="match status" value="1"/>
</dbReference>
<dbReference type="Proteomes" id="UP001344658">
    <property type="component" value="Unassembled WGS sequence"/>
</dbReference>
<dbReference type="EMBL" id="JAZEWV010000021">
    <property type="protein sequence ID" value="MEE4544822.1"/>
    <property type="molecule type" value="Genomic_DNA"/>
</dbReference>
<dbReference type="Gene3D" id="1.20.144.10">
    <property type="entry name" value="Phosphatidic acid phosphatase type 2/haloperoxidase"/>
    <property type="match status" value="1"/>
</dbReference>
<dbReference type="PANTHER" id="PTHR14969">
    <property type="entry name" value="SPHINGOSINE-1-PHOSPHATE PHOSPHOHYDROLASE"/>
    <property type="match status" value="1"/>
</dbReference>
<feature type="transmembrane region" description="Helical" evidence="2">
    <location>
        <begin position="85"/>
        <end position="104"/>
    </location>
</feature>
<feature type="transmembrane region" description="Helical" evidence="2">
    <location>
        <begin position="181"/>
        <end position="204"/>
    </location>
</feature>
<evidence type="ECO:0000256" key="2">
    <source>
        <dbReference type="SAM" id="Phobius"/>
    </source>
</evidence>
<dbReference type="PANTHER" id="PTHR14969:SF13">
    <property type="entry name" value="AT30094P"/>
    <property type="match status" value="1"/>
</dbReference>
<feature type="compositionally biased region" description="Basic and acidic residues" evidence="1">
    <location>
        <begin position="242"/>
        <end position="256"/>
    </location>
</feature>
<name>A0ABU7PIB9_9ACTN</name>
<dbReference type="InterPro" id="IPR036938">
    <property type="entry name" value="PAP2/HPO_sf"/>
</dbReference>
<feature type="transmembrane region" description="Helical" evidence="2">
    <location>
        <begin position="210"/>
        <end position="230"/>
    </location>
</feature>
<keyword evidence="2" id="KW-1133">Transmembrane helix</keyword>
<evidence type="ECO:0000256" key="1">
    <source>
        <dbReference type="SAM" id="MobiDB-lite"/>
    </source>
</evidence>
<feature type="transmembrane region" description="Helical" evidence="2">
    <location>
        <begin position="111"/>
        <end position="133"/>
    </location>
</feature>
<feature type="region of interest" description="Disordered" evidence="1">
    <location>
        <begin position="242"/>
        <end position="262"/>
    </location>
</feature>
<keyword evidence="5" id="KW-1185">Reference proteome</keyword>
<gene>
    <name evidence="4" type="ORF">V2S66_23000</name>
</gene>
<proteinExistence type="predicted"/>
<keyword evidence="2" id="KW-0812">Transmembrane</keyword>
<feature type="transmembrane region" description="Helical" evidence="2">
    <location>
        <begin position="24"/>
        <end position="47"/>
    </location>
</feature>
<evidence type="ECO:0000259" key="3">
    <source>
        <dbReference type="SMART" id="SM00014"/>
    </source>
</evidence>
<organism evidence="4 5">
    <name type="scientific">Actinacidiphila polyblastidii</name>
    <dbReference type="NCBI Taxonomy" id="3110430"/>
    <lineage>
        <taxon>Bacteria</taxon>
        <taxon>Bacillati</taxon>
        <taxon>Actinomycetota</taxon>
        <taxon>Actinomycetes</taxon>
        <taxon>Kitasatosporales</taxon>
        <taxon>Streptomycetaceae</taxon>
        <taxon>Actinacidiphila</taxon>
    </lineage>
</organism>
<feature type="domain" description="Phosphatidic acid phosphatase type 2/haloperoxidase" evidence="3">
    <location>
        <begin position="109"/>
        <end position="224"/>
    </location>
</feature>
<reference evidence="4 5" key="1">
    <citation type="submission" date="2023-12" db="EMBL/GenBank/DDBJ databases">
        <title>Streptomyces sp. V4-01.</title>
        <authorList>
            <person name="Somphong A."/>
            <person name="Phongsopitanun W."/>
        </authorList>
    </citation>
    <scope>NUCLEOTIDE SEQUENCE [LARGE SCALE GENOMIC DNA]</scope>
    <source>
        <strain evidence="4 5">V4-01</strain>
    </source>
</reference>
<evidence type="ECO:0000313" key="4">
    <source>
        <dbReference type="EMBL" id="MEE4544822.1"/>
    </source>
</evidence>
<comment type="caution">
    <text evidence="4">The sequence shown here is derived from an EMBL/GenBank/DDBJ whole genome shotgun (WGS) entry which is preliminary data.</text>
</comment>
<dbReference type="SMART" id="SM00014">
    <property type="entry name" value="acidPPc"/>
    <property type="match status" value="1"/>
</dbReference>
<keyword evidence="2" id="KW-0472">Membrane</keyword>
<dbReference type="CDD" id="cd03392">
    <property type="entry name" value="PAP2_like_2"/>
    <property type="match status" value="1"/>
</dbReference>
<accession>A0ABU7PIB9</accession>
<sequence length="262" mass="28414">MTVTHHIVHTAQERRAGADRKYGAHLLGSAVGAAGAAVAFGLLLVLVESSWPPLRRLDTGAAGRLHRVAVGHHGWTRTLEFLSNWIWSPTTLRVAVALLVVWLLHRRAWRLAIWASVTAVAGGLIGVLVKAVVERARPSLPDPVTHAPGYSFPSGHAMTATTSFAVFLLVLLPLVPRRLRWLCWSFAGVSVVGVGFTRVALGVHWCSDVIGGWLLGLAVVAATGWAFEVWRTDTGRRRTQLREGLEPEIERPEPEPSARPGG</sequence>
<protein>
    <submittedName>
        <fullName evidence="4">Phosphatase PAP2 family protein</fullName>
    </submittedName>
</protein>